<accession>A0A3M6TME1</accession>
<dbReference type="Proteomes" id="UP000275408">
    <property type="component" value="Unassembled WGS sequence"/>
</dbReference>
<reference evidence="1 2" key="1">
    <citation type="journal article" date="2018" name="Sci. Rep.">
        <title>Comparative analysis of the Pocillopora damicornis genome highlights role of immune system in coral evolution.</title>
        <authorList>
            <person name="Cunning R."/>
            <person name="Bay R.A."/>
            <person name="Gillette P."/>
            <person name="Baker A.C."/>
            <person name="Traylor-Knowles N."/>
        </authorList>
    </citation>
    <scope>NUCLEOTIDE SEQUENCE [LARGE SCALE GENOMIC DNA]</scope>
    <source>
        <strain evidence="1">RSMAS</strain>
        <tissue evidence="1">Whole animal</tissue>
    </source>
</reference>
<name>A0A3M6TME1_POCDA</name>
<comment type="caution">
    <text evidence="1">The sequence shown here is derived from an EMBL/GenBank/DDBJ whole genome shotgun (WGS) entry which is preliminary data.</text>
</comment>
<dbReference type="EMBL" id="RCHS01003364">
    <property type="protein sequence ID" value="RMX42488.1"/>
    <property type="molecule type" value="Genomic_DNA"/>
</dbReference>
<protein>
    <submittedName>
        <fullName evidence="1">Uncharacterized protein</fullName>
    </submittedName>
</protein>
<organism evidence="1 2">
    <name type="scientific">Pocillopora damicornis</name>
    <name type="common">Cauliflower coral</name>
    <name type="synonym">Millepora damicornis</name>
    <dbReference type="NCBI Taxonomy" id="46731"/>
    <lineage>
        <taxon>Eukaryota</taxon>
        <taxon>Metazoa</taxon>
        <taxon>Cnidaria</taxon>
        <taxon>Anthozoa</taxon>
        <taxon>Hexacorallia</taxon>
        <taxon>Scleractinia</taxon>
        <taxon>Astrocoeniina</taxon>
        <taxon>Pocilloporidae</taxon>
        <taxon>Pocillopora</taxon>
    </lineage>
</organism>
<evidence type="ECO:0000313" key="2">
    <source>
        <dbReference type="Proteomes" id="UP000275408"/>
    </source>
</evidence>
<gene>
    <name evidence="1" type="ORF">pdam_00024949</name>
</gene>
<sequence length="147" mass="16943">MQRNYQRSHVNCLNGLLKRNCSFAFYDSKKGFTIKTHSILLSCPGKKIKETSIRDIFTTYTQLMFIGVFVHERYLHVHTQEDGCFNGVLKKEKNPLDGAAHCSLLTDTVDSVEQNSIIVYKARKCLHDAEYKKLTIHSTKQEKQVMV</sequence>
<keyword evidence="2" id="KW-1185">Reference proteome</keyword>
<dbReference type="AlphaFoldDB" id="A0A3M6TME1"/>
<proteinExistence type="predicted"/>
<evidence type="ECO:0000313" key="1">
    <source>
        <dbReference type="EMBL" id="RMX42488.1"/>
    </source>
</evidence>